<proteinExistence type="predicted"/>
<sequence length="102" mass="11385">MDATTNLVINASHPVIETLTDEQIVADVFAEAEQEAASELLDSLQGKAASFPLAEDLDRILRQYKRYVASSRSKSSKQVTLNYLIRCSKGEERAQISLYYSL</sequence>
<dbReference type="EnsemblProtists" id="HpaT805144">
    <property type="protein sequence ID" value="HpaP805144"/>
    <property type="gene ID" value="HpaG805144"/>
</dbReference>
<evidence type="ECO:0000313" key="1">
    <source>
        <dbReference type="EnsemblProtists" id="HpaP805144"/>
    </source>
</evidence>
<dbReference type="AlphaFoldDB" id="M4BFS4"/>
<reference evidence="1" key="2">
    <citation type="submission" date="2015-06" db="UniProtKB">
        <authorList>
            <consortium name="EnsemblProtists"/>
        </authorList>
    </citation>
    <scope>IDENTIFICATION</scope>
    <source>
        <strain evidence="1">Emoy2</strain>
    </source>
</reference>
<dbReference type="Proteomes" id="UP000011713">
    <property type="component" value="Unassembled WGS sequence"/>
</dbReference>
<evidence type="ECO:0000313" key="2">
    <source>
        <dbReference type="Proteomes" id="UP000011713"/>
    </source>
</evidence>
<organism evidence="1 2">
    <name type="scientific">Hyaloperonospora arabidopsidis (strain Emoy2)</name>
    <name type="common">Downy mildew agent</name>
    <name type="synonym">Peronospora arabidopsidis</name>
    <dbReference type="NCBI Taxonomy" id="559515"/>
    <lineage>
        <taxon>Eukaryota</taxon>
        <taxon>Sar</taxon>
        <taxon>Stramenopiles</taxon>
        <taxon>Oomycota</taxon>
        <taxon>Peronosporomycetes</taxon>
        <taxon>Peronosporales</taxon>
        <taxon>Peronosporaceae</taxon>
        <taxon>Hyaloperonospora</taxon>
    </lineage>
</organism>
<dbReference type="InParanoid" id="M4BFS4"/>
<dbReference type="EMBL" id="JH598211">
    <property type="status" value="NOT_ANNOTATED_CDS"/>
    <property type="molecule type" value="Genomic_DNA"/>
</dbReference>
<accession>M4BFS4</accession>
<dbReference type="HOGENOM" id="CLU_2282855_0_0_1"/>
<name>M4BFS4_HYAAE</name>
<reference evidence="2" key="1">
    <citation type="journal article" date="2010" name="Science">
        <title>Signatures of adaptation to obligate biotrophy in the Hyaloperonospora arabidopsidis genome.</title>
        <authorList>
            <person name="Baxter L."/>
            <person name="Tripathy S."/>
            <person name="Ishaque N."/>
            <person name="Boot N."/>
            <person name="Cabral A."/>
            <person name="Kemen E."/>
            <person name="Thines M."/>
            <person name="Ah-Fong A."/>
            <person name="Anderson R."/>
            <person name="Badejoko W."/>
            <person name="Bittner-Eddy P."/>
            <person name="Boore J.L."/>
            <person name="Chibucos M.C."/>
            <person name="Coates M."/>
            <person name="Dehal P."/>
            <person name="Delehaunty K."/>
            <person name="Dong S."/>
            <person name="Downton P."/>
            <person name="Dumas B."/>
            <person name="Fabro G."/>
            <person name="Fronick C."/>
            <person name="Fuerstenberg S.I."/>
            <person name="Fulton L."/>
            <person name="Gaulin E."/>
            <person name="Govers F."/>
            <person name="Hughes L."/>
            <person name="Humphray S."/>
            <person name="Jiang R.H."/>
            <person name="Judelson H."/>
            <person name="Kamoun S."/>
            <person name="Kyung K."/>
            <person name="Meijer H."/>
            <person name="Minx P."/>
            <person name="Morris P."/>
            <person name="Nelson J."/>
            <person name="Phuntumart V."/>
            <person name="Qutob D."/>
            <person name="Rehmany A."/>
            <person name="Rougon-Cardoso A."/>
            <person name="Ryden P."/>
            <person name="Torto-Alalibo T."/>
            <person name="Studholme D."/>
            <person name="Wang Y."/>
            <person name="Win J."/>
            <person name="Wood J."/>
            <person name="Clifton S.W."/>
            <person name="Rogers J."/>
            <person name="Van den Ackerveken G."/>
            <person name="Jones J.D."/>
            <person name="McDowell J.M."/>
            <person name="Beynon J."/>
            <person name="Tyler B.M."/>
        </authorList>
    </citation>
    <scope>NUCLEOTIDE SEQUENCE [LARGE SCALE GENOMIC DNA]</scope>
    <source>
        <strain evidence="2">Emoy2</strain>
    </source>
</reference>
<dbReference type="VEuPathDB" id="FungiDB:HpaG805144"/>
<protein>
    <submittedName>
        <fullName evidence="1">Uncharacterized protein</fullName>
    </submittedName>
</protein>
<keyword evidence="2" id="KW-1185">Reference proteome</keyword>